<dbReference type="Gene3D" id="2.60.120.260">
    <property type="entry name" value="Galactose-binding domain-like"/>
    <property type="match status" value="1"/>
</dbReference>
<dbReference type="SUPFAM" id="SSF49303">
    <property type="entry name" value="beta-Galactosidase/glucuronidase domain"/>
    <property type="match status" value="2"/>
</dbReference>
<evidence type="ECO:0000259" key="9">
    <source>
        <dbReference type="Pfam" id="PF02837"/>
    </source>
</evidence>
<dbReference type="EMBL" id="JAELXS010000001">
    <property type="protein sequence ID" value="MBJ6120389.1"/>
    <property type="molecule type" value="Genomic_DNA"/>
</dbReference>
<dbReference type="InterPro" id="IPR006103">
    <property type="entry name" value="Glyco_hydro_2_cat"/>
</dbReference>
<name>A0ABS0XK45_9SPHN</name>
<evidence type="ECO:0000256" key="3">
    <source>
        <dbReference type="ARBA" id="ARBA00012756"/>
    </source>
</evidence>
<reference evidence="11" key="1">
    <citation type="submission" date="2020-12" db="EMBL/GenBank/DDBJ databases">
        <title>Hymenobacter sp.</title>
        <authorList>
            <person name="Kim M.K."/>
        </authorList>
    </citation>
    <scope>NUCLEOTIDE SEQUENCE [LARGE SCALE GENOMIC DNA]</scope>
    <source>
        <strain evidence="11">BT553</strain>
    </source>
</reference>
<dbReference type="SUPFAM" id="SSF49785">
    <property type="entry name" value="Galactose-binding domain-like"/>
    <property type="match status" value="1"/>
</dbReference>
<evidence type="ECO:0000256" key="1">
    <source>
        <dbReference type="ARBA" id="ARBA00001412"/>
    </source>
</evidence>
<dbReference type="InterPro" id="IPR017853">
    <property type="entry name" value="GH"/>
</dbReference>
<feature type="region of interest" description="Disordered" evidence="6">
    <location>
        <begin position="997"/>
        <end position="1024"/>
    </location>
</feature>
<comment type="catalytic activity">
    <reaction evidence="1">
        <text>Hydrolysis of terminal non-reducing beta-D-galactose residues in beta-D-galactosides.</text>
        <dbReference type="EC" id="3.2.1.23"/>
    </reaction>
</comment>
<evidence type="ECO:0000259" key="7">
    <source>
        <dbReference type="Pfam" id="PF00703"/>
    </source>
</evidence>
<evidence type="ECO:0000313" key="11">
    <source>
        <dbReference type="Proteomes" id="UP000640426"/>
    </source>
</evidence>
<keyword evidence="11" id="KW-1185">Reference proteome</keyword>
<evidence type="ECO:0000259" key="8">
    <source>
        <dbReference type="Pfam" id="PF02836"/>
    </source>
</evidence>
<feature type="domain" description="Glycosyl hydrolases family 2 sugar binding" evidence="9">
    <location>
        <begin position="44"/>
        <end position="179"/>
    </location>
</feature>
<evidence type="ECO:0000256" key="4">
    <source>
        <dbReference type="ARBA" id="ARBA00022801"/>
    </source>
</evidence>
<dbReference type="InterPro" id="IPR006102">
    <property type="entry name" value="Ig-like_GH2"/>
</dbReference>
<dbReference type="Pfam" id="PF00703">
    <property type="entry name" value="Glyco_hydro_2"/>
    <property type="match status" value="1"/>
</dbReference>
<dbReference type="InterPro" id="IPR006104">
    <property type="entry name" value="Glyco_hydro_2_N"/>
</dbReference>
<dbReference type="InterPro" id="IPR008979">
    <property type="entry name" value="Galactose-bd-like_sf"/>
</dbReference>
<dbReference type="Gene3D" id="3.20.20.80">
    <property type="entry name" value="Glycosidases"/>
    <property type="match status" value="1"/>
</dbReference>
<accession>A0ABS0XK45</accession>
<dbReference type="SUPFAM" id="SSF51445">
    <property type="entry name" value="(Trans)glycosidases"/>
    <property type="match status" value="1"/>
</dbReference>
<sequence length="1024" mass="110695">MAAVVLPAAADAQALQTETMMLSGTGPDDAVDWDFRIGGGRRAAEAAHIPVPSNWQQHGFGRYQYGEEGRSGQPDHGTYRRQFTVPAAWKGRRIRLIFDGVMTDAAVTVNGVSAGPEHQGGFYRFGFDITPLLKIGQANMVEVVVHEASANPDTNRAERAADYWVFGGIFRPVWLEATPAQAIAHTAIDGRADGTLTADVTLAAPQDVTHLIAQVTAPDGRPIGAAFTQTIPAGGGGRIRLATRIAGPRLWTAETPNLYGLTLTLYRGDRAVHQIHERFGFRTFEVRAGQGLFLNGQRILLKGVNRHSFRPDTARALTTKDNYDDVRLIRSMNMNAVRMSHYPPDESFLKAADELGLYVLDELSGWQHAHDTQVGRRLVREMVERDVNHPSILFWDNGNEGGFNLDLDGDYALYDPQKRPVLHPWAIHADVDTKHYPPYADALRRLAGPNIFMPTEFMHGLFDGGGGAGLADYWKAIAGSPRGGGGFIWVFADEGIARTDRGGAIDTFSTFAPDGIVGPRHEPEASVATIRDLWSPVQIDAPTLDDRFTGLVSVRNGYDFTSLSQLRFSWRLLRFPGPGAGTTVANVIGKGETAGPDIAPHASGGLYLRLPARWHEADALALTAMRDGQEIWTWTWPTARLDAAMPVVTAGRSVAPAVARTGGMVHLSGGGVDATFDPVSGLLREVRRGGRRYTLSNGPRLTFARPRDTGVSTWLPIAGGDDASLTRQLPTAMLASVAEVELDFTQADSWAGFALDISPAGQQWRTIFDGSRRKTDGERYVFPPQIVKAIRIRDPQRADGQAVAVKAVRLGYEPDRFPAASTPVTVQAGRGRNATTGAEEAWVEAPGAGGLDRVRWTIDARGALTLDYGYRLSGPVLYHGVSFDTPLADIRAVRALVNGGDPVWRNRVQGGVLGVHDIAGTRGGLPDPATAGYFAGLRWATFSGNNTSWSVTSAVPGQYLRVGTRPNDHPYTTVDFPSGDVSFLGAIPGMGSKFIRPEDSGPSGQPTIVSGEQRGKLTISFSQN</sequence>
<evidence type="ECO:0000256" key="5">
    <source>
        <dbReference type="ARBA" id="ARBA00023295"/>
    </source>
</evidence>
<dbReference type="PRINTS" id="PR00132">
    <property type="entry name" value="GLHYDRLASE2"/>
</dbReference>
<dbReference type="Proteomes" id="UP000640426">
    <property type="component" value="Unassembled WGS sequence"/>
</dbReference>
<proteinExistence type="inferred from homology"/>
<gene>
    <name evidence="10" type="ORF">JAO74_01150</name>
</gene>
<dbReference type="Gene3D" id="2.60.40.10">
    <property type="entry name" value="Immunoglobulins"/>
    <property type="match status" value="2"/>
</dbReference>
<dbReference type="InterPro" id="IPR050347">
    <property type="entry name" value="Bact_Beta-galactosidase"/>
</dbReference>
<organism evidence="10 11">
    <name type="scientific">Sphingomonas mollis</name>
    <dbReference type="NCBI Taxonomy" id="2795726"/>
    <lineage>
        <taxon>Bacteria</taxon>
        <taxon>Pseudomonadati</taxon>
        <taxon>Pseudomonadota</taxon>
        <taxon>Alphaproteobacteria</taxon>
        <taxon>Sphingomonadales</taxon>
        <taxon>Sphingomonadaceae</taxon>
        <taxon>Sphingomonas</taxon>
    </lineage>
</organism>
<dbReference type="RefSeq" id="WP_199034195.1">
    <property type="nucleotide sequence ID" value="NZ_JAELXS010000001.1"/>
</dbReference>
<evidence type="ECO:0000313" key="10">
    <source>
        <dbReference type="EMBL" id="MBJ6120389.1"/>
    </source>
</evidence>
<evidence type="ECO:0000256" key="2">
    <source>
        <dbReference type="ARBA" id="ARBA00007401"/>
    </source>
</evidence>
<feature type="domain" description="Glycoside hydrolase family 2 immunoglobulin-like beta-sandwich" evidence="7">
    <location>
        <begin position="190"/>
        <end position="282"/>
    </location>
</feature>
<feature type="domain" description="Glycoside hydrolase family 2 catalytic" evidence="8">
    <location>
        <begin position="286"/>
        <end position="407"/>
    </location>
</feature>
<comment type="similarity">
    <text evidence="2">Belongs to the glycosyl hydrolase 2 family.</text>
</comment>
<dbReference type="InterPro" id="IPR006101">
    <property type="entry name" value="Glyco_hydro_2"/>
</dbReference>
<protein>
    <recommendedName>
        <fullName evidence="3">beta-galactosidase</fullName>
        <ecNumber evidence="3">3.2.1.23</ecNumber>
    </recommendedName>
</protein>
<dbReference type="PANTHER" id="PTHR46323:SF2">
    <property type="entry name" value="BETA-GALACTOSIDASE"/>
    <property type="match status" value="1"/>
</dbReference>
<dbReference type="Pfam" id="PF02837">
    <property type="entry name" value="Glyco_hydro_2_N"/>
    <property type="match status" value="1"/>
</dbReference>
<dbReference type="EC" id="3.2.1.23" evidence="3"/>
<keyword evidence="4" id="KW-0378">Hydrolase</keyword>
<comment type="caution">
    <text evidence="10">The sequence shown here is derived from an EMBL/GenBank/DDBJ whole genome shotgun (WGS) entry which is preliminary data.</text>
</comment>
<dbReference type="InterPro" id="IPR013783">
    <property type="entry name" value="Ig-like_fold"/>
</dbReference>
<dbReference type="InterPro" id="IPR036156">
    <property type="entry name" value="Beta-gal/glucu_dom_sf"/>
</dbReference>
<evidence type="ECO:0000256" key="6">
    <source>
        <dbReference type="SAM" id="MobiDB-lite"/>
    </source>
</evidence>
<dbReference type="Pfam" id="PF02836">
    <property type="entry name" value="Glyco_hydro_2_C"/>
    <property type="match status" value="1"/>
</dbReference>
<dbReference type="PANTHER" id="PTHR46323">
    <property type="entry name" value="BETA-GALACTOSIDASE"/>
    <property type="match status" value="1"/>
</dbReference>
<keyword evidence="5" id="KW-0326">Glycosidase</keyword>